<comment type="similarity">
    <text evidence="1">Belongs to the 'phage' integrase family.</text>
</comment>
<reference evidence="6" key="1">
    <citation type="submission" date="2022-03" db="EMBL/GenBank/DDBJ databases">
        <title>Aurantimonas Liuensis sp. Nov., isolated from the hadal seawater of the Mariana Trench.</title>
        <authorList>
            <person name="Liu R."/>
        </authorList>
    </citation>
    <scope>NUCLEOTIDE SEQUENCE</scope>
    <source>
        <strain evidence="6">LRZ36</strain>
    </source>
</reference>
<keyword evidence="3" id="KW-0238">DNA-binding</keyword>
<dbReference type="InterPro" id="IPR013762">
    <property type="entry name" value="Integrase-like_cat_sf"/>
</dbReference>
<dbReference type="GO" id="GO:0015074">
    <property type="term" value="P:DNA integration"/>
    <property type="evidence" value="ECO:0007669"/>
    <property type="project" value="UniProtKB-KW"/>
</dbReference>
<dbReference type="Gene3D" id="1.10.443.10">
    <property type="entry name" value="Intergrase catalytic core"/>
    <property type="match status" value="1"/>
</dbReference>
<accession>A0A9X2KFX7</accession>
<dbReference type="InterPro" id="IPR011010">
    <property type="entry name" value="DNA_brk_join_enz"/>
</dbReference>
<dbReference type="Proteomes" id="UP001155220">
    <property type="component" value="Unassembled WGS sequence"/>
</dbReference>
<keyword evidence="2" id="KW-0229">DNA integration</keyword>
<sequence length="350" mass="39149">MAPKSVDQALAAIAGFEASTGWRDFARFHIERARKFKRQLEEDVNPKTGRPLAKATSYARLKAVGRFIHWLAGQQGYKSKISYSDADYFNPSANDARIATASREQRAPSVEQVRHVIASMPAGSDIEKRDRALIAFILLTGARDDAVASLSLKHVDMDRRLLDQDARTVRTKNRKTFPTWFFPIGDDIEAIVRDWKAYLGEALLFGPDDPLFPKTKIGLNEGQFAPAGLERAHWSNADPIRRVFRESFEGAGLPYFNPHSLRKTLARLGERVCGSPEEFKAWSQNLGHDQVMTTLVSYGTVAPHRQEELIGKMRIGRQANSVETGSPDPETVRRVLEHLVQGGGLGQIRD</sequence>
<gene>
    <name evidence="6" type="ORF">MJ956_11990</name>
</gene>
<evidence type="ECO:0000313" key="6">
    <source>
        <dbReference type="EMBL" id="MCP3055856.1"/>
    </source>
</evidence>
<dbReference type="CDD" id="cd00397">
    <property type="entry name" value="DNA_BRE_C"/>
    <property type="match status" value="1"/>
</dbReference>
<keyword evidence="7" id="KW-1185">Reference proteome</keyword>
<protein>
    <submittedName>
        <fullName evidence="6">Site-specific integrase</fullName>
    </submittedName>
</protein>
<dbReference type="SUPFAM" id="SSF56349">
    <property type="entry name" value="DNA breaking-rejoining enzymes"/>
    <property type="match status" value="1"/>
</dbReference>
<dbReference type="EMBL" id="JALHBS010000069">
    <property type="protein sequence ID" value="MCP3055856.1"/>
    <property type="molecule type" value="Genomic_DNA"/>
</dbReference>
<evidence type="ECO:0000256" key="3">
    <source>
        <dbReference type="ARBA" id="ARBA00023125"/>
    </source>
</evidence>
<feature type="domain" description="Tyr recombinase" evidence="5">
    <location>
        <begin position="103"/>
        <end position="311"/>
    </location>
</feature>
<evidence type="ECO:0000259" key="5">
    <source>
        <dbReference type="PROSITE" id="PS51898"/>
    </source>
</evidence>
<keyword evidence="4" id="KW-0233">DNA recombination</keyword>
<dbReference type="AlphaFoldDB" id="A0A9X2KFX7"/>
<comment type="caution">
    <text evidence="6">The sequence shown here is derived from an EMBL/GenBank/DDBJ whole genome shotgun (WGS) entry which is preliminary data.</text>
</comment>
<dbReference type="Pfam" id="PF00589">
    <property type="entry name" value="Phage_integrase"/>
    <property type="match status" value="1"/>
</dbReference>
<name>A0A9X2KFX7_9HYPH</name>
<dbReference type="GO" id="GO:0006310">
    <property type="term" value="P:DNA recombination"/>
    <property type="evidence" value="ECO:0007669"/>
    <property type="project" value="UniProtKB-KW"/>
</dbReference>
<evidence type="ECO:0000256" key="4">
    <source>
        <dbReference type="ARBA" id="ARBA00023172"/>
    </source>
</evidence>
<dbReference type="RefSeq" id="WP_253964690.1">
    <property type="nucleotide sequence ID" value="NZ_JALHBS010000069.1"/>
</dbReference>
<dbReference type="InterPro" id="IPR050090">
    <property type="entry name" value="Tyrosine_recombinase_XerCD"/>
</dbReference>
<dbReference type="GO" id="GO:0003677">
    <property type="term" value="F:DNA binding"/>
    <property type="evidence" value="ECO:0007669"/>
    <property type="project" value="UniProtKB-KW"/>
</dbReference>
<dbReference type="PANTHER" id="PTHR30349">
    <property type="entry name" value="PHAGE INTEGRASE-RELATED"/>
    <property type="match status" value="1"/>
</dbReference>
<dbReference type="InterPro" id="IPR002104">
    <property type="entry name" value="Integrase_catalytic"/>
</dbReference>
<organism evidence="6 7">
    <name type="scientific">Aurantimonas marianensis</name>
    <dbReference type="NCBI Taxonomy" id="2920428"/>
    <lineage>
        <taxon>Bacteria</taxon>
        <taxon>Pseudomonadati</taxon>
        <taxon>Pseudomonadota</taxon>
        <taxon>Alphaproteobacteria</taxon>
        <taxon>Hyphomicrobiales</taxon>
        <taxon>Aurantimonadaceae</taxon>
        <taxon>Aurantimonas</taxon>
    </lineage>
</organism>
<evidence type="ECO:0000313" key="7">
    <source>
        <dbReference type="Proteomes" id="UP001155220"/>
    </source>
</evidence>
<evidence type="ECO:0000256" key="2">
    <source>
        <dbReference type="ARBA" id="ARBA00022908"/>
    </source>
</evidence>
<dbReference type="PANTHER" id="PTHR30349:SF41">
    <property type="entry name" value="INTEGRASE_RECOMBINASE PROTEIN MJ0367-RELATED"/>
    <property type="match status" value="1"/>
</dbReference>
<dbReference type="PROSITE" id="PS51898">
    <property type="entry name" value="TYR_RECOMBINASE"/>
    <property type="match status" value="1"/>
</dbReference>
<evidence type="ECO:0000256" key="1">
    <source>
        <dbReference type="ARBA" id="ARBA00008857"/>
    </source>
</evidence>
<proteinExistence type="inferred from homology"/>